<proteinExistence type="predicted"/>
<protein>
    <submittedName>
        <fullName evidence="1">Uncharacterized protein</fullName>
    </submittedName>
</protein>
<keyword evidence="2" id="KW-1185">Reference proteome</keyword>
<evidence type="ECO:0000313" key="2">
    <source>
        <dbReference type="Proteomes" id="UP001257827"/>
    </source>
</evidence>
<name>A0A0P0HVL5_9VIRU</name>
<dbReference type="EMBL" id="KR698381">
    <property type="protein sequence ID" value="ALJ83288.1"/>
    <property type="molecule type" value="Genomic_RNA"/>
</dbReference>
<dbReference type="Proteomes" id="UP001257827">
    <property type="component" value="Genome"/>
</dbReference>
<accession>A0A0P0HVL5</accession>
<organism evidence="1 2">
    <name type="scientific">Ramu stunt virus</name>
    <dbReference type="NCBI Taxonomy" id="1738604"/>
    <lineage>
        <taxon>Viruses</taxon>
        <taxon>Riboviria</taxon>
        <taxon>Orthornavirae</taxon>
        <taxon>Negarnaviricota</taxon>
        <taxon>Polyploviricotina</taxon>
        <taxon>Bunyaviricetes</taxon>
        <taxon>Hareavirales</taxon>
        <taxon>Phenuiviridae</taxon>
        <taxon>Mechlorovirus</taxon>
        <taxon>Mechlorovirus ramuense</taxon>
    </lineage>
</organism>
<sequence>MNSLVRISKKQPLIPIRGSSSVTVDDVIHVSFDKNPGKPTEYVTHTLKSQWRSHAKSEEKIVELDGPTINRYFRIRFAVLRFSPLIPQDCGRGKIILINKALEANSAAKNPIFEIEYGCNEHFMVIFGSNQWLECTKKISVFNQTVDSISKPGEVINDIDVHIVYECVAKTYNVVPIPMEKINMAKVEDSLNDLMGSEKVTL</sequence>
<reference evidence="1" key="1">
    <citation type="journal article" date="2016" name="Virus Genes">
        <title>Detection by next generation sequencing of a multi-segmented viral genome from sugarcane associated with Ramu stunt disease.</title>
        <authorList>
            <person name="Mollov D."/>
            <person name="Maroon-Lango C."/>
            <person name="Kuniata L."/>
        </authorList>
    </citation>
    <scope>NUCLEOTIDE SEQUENCE</scope>
    <source>
        <strain evidence="1">PNG</strain>
    </source>
</reference>
<evidence type="ECO:0000313" key="1">
    <source>
        <dbReference type="EMBL" id="ALJ83288.1"/>
    </source>
</evidence>